<feature type="transmembrane region" description="Helical" evidence="8">
    <location>
        <begin position="505"/>
        <end position="528"/>
    </location>
</feature>
<dbReference type="PANTHER" id="PTHR30250:SF29">
    <property type="entry name" value="POLYSACCHARIDE BIOSYNTHESIS PROTEIN C-TERMINAL DOMAIN-CONTAINING PROTEIN"/>
    <property type="match status" value="1"/>
</dbReference>
<feature type="transmembrane region" description="Helical" evidence="8">
    <location>
        <begin position="378"/>
        <end position="397"/>
    </location>
</feature>
<accession>A0A198ADB0</accession>
<dbReference type="GO" id="GO:0008360">
    <property type="term" value="P:regulation of cell shape"/>
    <property type="evidence" value="ECO:0007669"/>
    <property type="project" value="UniProtKB-KW"/>
</dbReference>
<dbReference type="InterPro" id="IPR004268">
    <property type="entry name" value="MurJ"/>
</dbReference>
<keyword evidence="6 8" id="KW-1133">Transmembrane helix</keyword>
<comment type="caution">
    <text evidence="9">The sequence shown here is derived from an EMBL/GenBank/DDBJ whole genome shotgun (WGS) entry which is preliminary data.</text>
</comment>
<dbReference type="AlphaFoldDB" id="A0A198ADB0"/>
<evidence type="ECO:0000256" key="4">
    <source>
        <dbReference type="ARBA" id="ARBA00022960"/>
    </source>
</evidence>
<evidence type="ECO:0000256" key="5">
    <source>
        <dbReference type="ARBA" id="ARBA00022984"/>
    </source>
</evidence>
<dbReference type="Proteomes" id="UP000078454">
    <property type="component" value="Unassembled WGS sequence"/>
</dbReference>
<keyword evidence="3 8" id="KW-0812">Transmembrane</keyword>
<sequence length="597" mass="63195">MRATFKEQDGQKEGLLKQGNGKRGKDLLKGAALLGGAAVLSKLLGTMQKIPLQNVAGDVAFGIYNAVYPLYILILFAATAGFPVAVSKFVAERVMEGDHPGAKRIVFVSSALLMSLGFLLFILLYMGAETIAGWIGISQTATAIRSVSFALLLSPVLAVLRGYFQGYQNMVPTAISQVIEQLIRVITMVALLLYLVALAYDEAWIAAGATFGSVTGAGAGLVVMAVFWHRERRTQRVKQVRAELLVNREQAGGTTPMTEQDTREAIAAGSEVMQVTSSWQWAKRITLYAIPVCLGAIVVPLLTLVDTFTMPRLLEAASGSELEAMRQFGLYNRGFPLVQLVVMVASSMSAVLVPAIAEAKLHGHVELIRFRAEMSVRLAWVVGLGASFGLAFLAMPINLMLYTSTEASWTMAVLAFTALFSTLNAVSASVLQGIGAIRTPMNALLVAIVLKALGNVVLLPRWGIDGAALSAVIAYAAAAGLNLVQLRRSTGVRFALRPYAVSPTLAVGLMGGGLAALQGLAMLAGAAWHVPERWGASAIALIGVVGGAAVYALVLLRSGGISREELRLMPELARKLAPLLAKLGPRETSGGSAPPKK</sequence>
<dbReference type="Pfam" id="PF03023">
    <property type="entry name" value="MurJ"/>
    <property type="match status" value="1"/>
</dbReference>
<feature type="transmembrane region" description="Helical" evidence="8">
    <location>
        <begin position="337"/>
        <end position="357"/>
    </location>
</feature>
<keyword evidence="2" id="KW-1003">Cell membrane</keyword>
<dbReference type="CDD" id="cd13124">
    <property type="entry name" value="MATE_SpoVB_like"/>
    <property type="match status" value="1"/>
</dbReference>
<evidence type="ECO:0000256" key="8">
    <source>
        <dbReference type="SAM" id="Phobius"/>
    </source>
</evidence>
<dbReference type="RefSeq" id="WP_068663575.1">
    <property type="nucleotide sequence ID" value="NZ_LYPB01000056.1"/>
</dbReference>
<organism evidence="9 10">
    <name type="scientific">Paenibacillus oryzisoli</name>
    <dbReference type="NCBI Taxonomy" id="1850517"/>
    <lineage>
        <taxon>Bacteria</taxon>
        <taxon>Bacillati</taxon>
        <taxon>Bacillota</taxon>
        <taxon>Bacilli</taxon>
        <taxon>Bacillales</taxon>
        <taxon>Paenibacillaceae</taxon>
        <taxon>Paenibacillus</taxon>
    </lineage>
</organism>
<keyword evidence="10" id="KW-1185">Reference proteome</keyword>
<dbReference type="STRING" id="1850517.A8708_00805"/>
<dbReference type="PIRSF" id="PIRSF038958">
    <property type="entry name" value="PG_synth_SpoVB"/>
    <property type="match status" value="1"/>
</dbReference>
<feature type="transmembrane region" description="Helical" evidence="8">
    <location>
        <begin position="285"/>
        <end position="305"/>
    </location>
</feature>
<feature type="transmembrane region" description="Helical" evidence="8">
    <location>
        <begin position="466"/>
        <end position="484"/>
    </location>
</feature>
<dbReference type="InterPro" id="IPR050833">
    <property type="entry name" value="Poly_Biosynth_Transport"/>
</dbReference>
<dbReference type="InterPro" id="IPR002797">
    <property type="entry name" value="Polysacc_synth"/>
</dbReference>
<evidence type="ECO:0000256" key="3">
    <source>
        <dbReference type="ARBA" id="ARBA00022692"/>
    </source>
</evidence>
<dbReference type="PANTHER" id="PTHR30250">
    <property type="entry name" value="PST FAMILY PREDICTED COLANIC ACID TRANSPORTER"/>
    <property type="match status" value="1"/>
</dbReference>
<feature type="transmembrane region" description="Helical" evidence="8">
    <location>
        <begin position="443"/>
        <end position="460"/>
    </location>
</feature>
<feature type="transmembrane region" description="Helical" evidence="8">
    <location>
        <begin position="181"/>
        <end position="200"/>
    </location>
</feature>
<keyword evidence="7 8" id="KW-0472">Membrane</keyword>
<protein>
    <submittedName>
        <fullName evidence="9">Uncharacterized protein</fullName>
    </submittedName>
</protein>
<dbReference type="GO" id="GO:0009252">
    <property type="term" value="P:peptidoglycan biosynthetic process"/>
    <property type="evidence" value="ECO:0007669"/>
    <property type="project" value="UniProtKB-KW"/>
</dbReference>
<feature type="transmembrane region" description="Helical" evidence="8">
    <location>
        <begin position="206"/>
        <end position="228"/>
    </location>
</feature>
<feature type="transmembrane region" description="Helical" evidence="8">
    <location>
        <begin position="105"/>
        <end position="125"/>
    </location>
</feature>
<dbReference type="EMBL" id="LYPB01000056">
    <property type="protein sequence ID" value="OAS19484.1"/>
    <property type="molecule type" value="Genomic_DNA"/>
</dbReference>
<gene>
    <name evidence="9" type="ORF">A8708_00805</name>
</gene>
<evidence type="ECO:0000313" key="10">
    <source>
        <dbReference type="Proteomes" id="UP000078454"/>
    </source>
</evidence>
<dbReference type="Pfam" id="PF01943">
    <property type="entry name" value="Polysacc_synt"/>
    <property type="match status" value="1"/>
</dbReference>
<dbReference type="InterPro" id="IPR024923">
    <property type="entry name" value="PG_synth_SpoVB"/>
</dbReference>
<proteinExistence type="predicted"/>
<evidence type="ECO:0000313" key="9">
    <source>
        <dbReference type="EMBL" id="OAS19484.1"/>
    </source>
</evidence>
<feature type="transmembrane region" description="Helical" evidence="8">
    <location>
        <begin position="27"/>
        <end position="46"/>
    </location>
</feature>
<dbReference type="OrthoDB" id="9775950at2"/>
<evidence type="ECO:0000256" key="2">
    <source>
        <dbReference type="ARBA" id="ARBA00022475"/>
    </source>
</evidence>
<evidence type="ECO:0000256" key="1">
    <source>
        <dbReference type="ARBA" id="ARBA00004651"/>
    </source>
</evidence>
<feature type="transmembrane region" description="Helical" evidence="8">
    <location>
        <begin position="66"/>
        <end position="85"/>
    </location>
</feature>
<reference evidence="9 10" key="1">
    <citation type="submission" date="2016-05" db="EMBL/GenBank/DDBJ databases">
        <title>Paenibacillus sp. 1ZS3-15 nov., isolated from the rhizosphere soil.</title>
        <authorList>
            <person name="Zhang X.X."/>
            <person name="Zhang J."/>
        </authorList>
    </citation>
    <scope>NUCLEOTIDE SEQUENCE [LARGE SCALE GENOMIC DNA]</scope>
    <source>
        <strain evidence="9 10">1ZS3-15</strain>
    </source>
</reference>
<comment type="subcellular location">
    <subcellularLocation>
        <location evidence="1">Cell membrane</location>
        <topology evidence="1">Multi-pass membrane protein</topology>
    </subcellularLocation>
</comment>
<feature type="transmembrane region" description="Helical" evidence="8">
    <location>
        <begin position="409"/>
        <end position="431"/>
    </location>
</feature>
<feature type="transmembrane region" description="Helical" evidence="8">
    <location>
        <begin position="534"/>
        <end position="556"/>
    </location>
</feature>
<name>A0A198ADB0_9BACL</name>
<evidence type="ECO:0000256" key="6">
    <source>
        <dbReference type="ARBA" id="ARBA00022989"/>
    </source>
</evidence>
<keyword evidence="5" id="KW-0573">Peptidoglycan synthesis</keyword>
<dbReference type="GO" id="GO:0005886">
    <property type="term" value="C:plasma membrane"/>
    <property type="evidence" value="ECO:0007669"/>
    <property type="project" value="UniProtKB-SubCell"/>
</dbReference>
<keyword evidence="4" id="KW-0133">Cell shape</keyword>
<feature type="transmembrane region" description="Helical" evidence="8">
    <location>
        <begin position="131"/>
        <end position="160"/>
    </location>
</feature>
<evidence type="ECO:0000256" key="7">
    <source>
        <dbReference type="ARBA" id="ARBA00023136"/>
    </source>
</evidence>